<feature type="domain" description="LRRNT" evidence="15">
    <location>
        <begin position="46"/>
        <end position="80"/>
    </location>
</feature>
<evidence type="ECO:0000256" key="1">
    <source>
        <dbReference type="ARBA" id="ARBA00004498"/>
    </source>
</evidence>
<dbReference type="Pfam" id="PF13855">
    <property type="entry name" value="LRR_8"/>
    <property type="match status" value="3"/>
</dbReference>
<dbReference type="PRINTS" id="PR00019">
    <property type="entry name" value="LEURICHRPT"/>
</dbReference>
<keyword evidence="12" id="KW-1015">Disulfide bond</keyword>
<comment type="subunit">
    <text evidence="3">Binds to laminin.</text>
</comment>
<dbReference type="PROSITE" id="PS51450">
    <property type="entry name" value="LRR"/>
    <property type="match status" value="4"/>
</dbReference>
<keyword evidence="16" id="KW-1185">Reference proteome</keyword>
<evidence type="ECO:0000256" key="14">
    <source>
        <dbReference type="SAM" id="SignalP"/>
    </source>
</evidence>
<dbReference type="GeneID" id="115478024"/>
<dbReference type="SMART" id="SM00369">
    <property type="entry name" value="LRR_TYP"/>
    <property type="match status" value="7"/>
</dbReference>
<evidence type="ECO:0000313" key="16">
    <source>
        <dbReference type="Proteomes" id="UP000515156"/>
    </source>
</evidence>
<protein>
    <recommendedName>
        <fullName evidence="4">Lumican</fullName>
    </recommendedName>
</protein>
<evidence type="ECO:0000256" key="7">
    <source>
        <dbReference type="ARBA" id="ARBA00022614"/>
    </source>
</evidence>
<evidence type="ECO:0000256" key="5">
    <source>
        <dbReference type="ARBA" id="ARBA00022525"/>
    </source>
</evidence>
<dbReference type="GO" id="GO:0005615">
    <property type="term" value="C:extracellular space"/>
    <property type="evidence" value="ECO:0007669"/>
    <property type="project" value="TreeGrafter"/>
</dbReference>
<dbReference type="Gene3D" id="3.80.10.10">
    <property type="entry name" value="Ribonuclease Inhibitor"/>
    <property type="match status" value="3"/>
</dbReference>
<dbReference type="GO" id="GO:0005518">
    <property type="term" value="F:collagen binding"/>
    <property type="evidence" value="ECO:0007669"/>
    <property type="project" value="TreeGrafter"/>
</dbReference>
<dbReference type="Proteomes" id="UP000515156">
    <property type="component" value="Chromosome 9"/>
</dbReference>
<evidence type="ECO:0000313" key="18">
    <source>
        <dbReference type="RefSeq" id="XP_030071081.1"/>
    </source>
</evidence>
<comment type="similarity">
    <text evidence="2">Belongs to the small leucine-rich proteoglycan (SLRP) family. SLRP class II subfamily.</text>
</comment>
<evidence type="ECO:0000256" key="8">
    <source>
        <dbReference type="ARBA" id="ARBA00022641"/>
    </source>
</evidence>
<evidence type="ECO:0000256" key="3">
    <source>
        <dbReference type="ARBA" id="ARBA00011719"/>
    </source>
</evidence>
<dbReference type="CTD" id="4060"/>
<evidence type="ECO:0000313" key="17">
    <source>
        <dbReference type="RefSeq" id="XP_030071080.1"/>
    </source>
</evidence>
<dbReference type="InterPro" id="IPR000372">
    <property type="entry name" value="LRRNT"/>
</dbReference>
<dbReference type="PANTHER" id="PTHR45712:SF6">
    <property type="entry name" value="LUMICAN"/>
    <property type="match status" value="1"/>
</dbReference>
<evidence type="ECO:0000256" key="4">
    <source>
        <dbReference type="ARBA" id="ARBA00013370"/>
    </source>
</evidence>
<dbReference type="InterPro" id="IPR032675">
    <property type="entry name" value="LRR_dom_sf"/>
</dbReference>
<dbReference type="InterPro" id="IPR001611">
    <property type="entry name" value="Leu-rich_rpt"/>
</dbReference>
<keyword evidence="13" id="KW-0325">Glycoprotein</keyword>
<evidence type="ECO:0000256" key="9">
    <source>
        <dbReference type="ARBA" id="ARBA00022729"/>
    </source>
</evidence>
<keyword evidence="7" id="KW-0433">Leucine-rich repeat</keyword>
<keyword evidence="11" id="KW-0654">Proteoglycan</keyword>
<comment type="subcellular location">
    <subcellularLocation>
        <location evidence="1">Secreted</location>
        <location evidence="1">Extracellular space</location>
        <location evidence="1">Extracellular matrix</location>
    </subcellularLocation>
</comment>
<dbReference type="SMART" id="SM00365">
    <property type="entry name" value="LRR_SD22"/>
    <property type="match status" value="6"/>
</dbReference>
<dbReference type="FunFam" id="3.80.10.10:FF:000073">
    <property type="entry name" value="Lumican"/>
    <property type="match status" value="1"/>
</dbReference>
<dbReference type="SMART" id="SM00013">
    <property type="entry name" value="LRRNT"/>
    <property type="match status" value="1"/>
</dbReference>
<dbReference type="SUPFAM" id="SSF52058">
    <property type="entry name" value="L domain-like"/>
    <property type="match status" value="1"/>
</dbReference>
<dbReference type="RefSeq" id="XP_030071080.1">
    <property type="nucleotide sequence ID" value="XM_030215220.1"/>
</dbReference>
<organism evidence="16 18">
    <name type="scientific">Microcaecilia unicolor</name>
    <dbReference type="NCBI Taxonomy" id="1415580"/>
    <lineage>
        <taxon>Eukaryota</taxon>
        <taxon>Metazoa</taxon>
        <taxon>Chordata</taxon>
        <taxon>Craniata</taxon>
        <taxon>Vertebrata</taxon>
        <taxon>Euteleostomi</taxon>
        <taxon>Amphibia</taxon>
        <taxon>Gymnophiona</taxon>
        <taxon>Siphonopidae</taxon>
        <taxon>Microcaecilia</taxon>
    </lineage>
</organism>
<name>A0A6P7Z2Y8_9AMPH</name>
<evidence type="ECO:0000259" key="15">
    <source>
        <dbReference type="SMART" id="SM00013"/>
    </source>
</evidence>
<reference evidence="17 18" key="1">
    <citation type="submission" date="2025-04" db="UniProtKB">
        <authorList>
            <consortium name="RefSeq"/>
        </authorList>
    </citation>
    <scope>IDENTIFICATION</scope>
</reference>
<evidence type="ECO:0000256" key="6">
    <source>
        <dbReference type="ARBA" id="ARBA00022530"/>
    </source>
</evidence>
<dbReference type="SMART" id="SM00364">
    <property type="entry name" value="LRR_BAC"/>
    <property type="match status" value="5"/>
</dbReference>
<proteinExistence type="inferred from homology"/>
<accession>A0A6P7Z2Y8</accession>
<keyword evidence="10" id="KW-0677">Repeat</keyword>
<evidence type="ECO:0000256" key="2">
    <source>
        <dbReference type="ARBA" id="ARBA00005818"/>
    </source>
</evidence>
<keyword evidence="6" id="KW-0272">Extracellular matrix</keyword>
<feature type="signal peptide" evidence="14">
    <location>
        <begin position="1"/>
        <end position="18"/>
    </location>
</feature>
<dbReference type="Pfam" id="PF01462">
    <property type="entry name" value="LRRNT"/>
    <property type="match status" value="1"/>
</dbReference>
<keyword evidence="5" id="KW-0964">Secreted</keyword>
<dbReference type="InterPro" id="IPR003591">
    <property type="entry name" value="Leu-rich_rpt_typical-subtyp"/>
</dbReference>
<evidence type="ECO:0000256" key="11">
    <source>
        <dbReference type="ARBA" id="ARBA00022974"/>
    </source>
</evidence>
<dbReference type="KEGG" id="muo:115478024"/>
<keyword evidence="8" id="KW-0765">Sulfation</keyword>
<dbReference type="InterPro" id="IPR050333">
    <property type="entry name" value="SLRP"/>
</dbReference>
<dbReference type="OrthoDB" id="6359842at2759"/>
<dbReference type="RefSeq" id="XP_030071081.1">
    <property type="nucleotide sequence ID" value="XM_030215221.1"/>
</dbReference>
<keyword evidence="9 14" id="KW-0732">Signal</keyword>
<dbReference type="PANTHER" id="PTHR45712">
    <property type="entry name" value="AGAP008170-PA"/>
    <property type="match status" value="1"/>
</dbReference>
<dbReference type="AlphaFoldDB" id="A0A6P7Z2Y8"/>
<evidence type="ECO:0000256" key="13">
    <source>
        <dbReference type="ARBA" id="ARBA00023180"/>
    </source>
</evidence>
<gene>
    <name evidence="17 18" type="primary">LUM</name>
</gene>
<evidence type="ECO:0000256" key="10">
    <source>
        <dbReference type="ARBA" id="ARBA00022737"/>
    </source>
</evidence>
<sequence length="350" mass="39500">MHLYYLPFFLVLISGILCTYDYYAQVYPPEDDYSYAHAFFSASTANCAPECNCPSNYPTAMYCNELKLKSIPFIPAGIKYLYLQNNQIESIEDNTFDNVTDLQWLILDRNRLSNAKIGKNAFSKLKQLIKLHISFNNLTEAVGPLPKTLTDLQLTHNQITKISPSLLDGLVNLTVVDLQYNALKDDSVSGVFKGLKSLEHLDLSFNELTKVPVGLPASLQILYLDNNKISSIPNDYFQGFQGLKYFRLSHNKLADAGVPGNLFNISSLLELDLSFNELNSIPTVNEGLENLYLQVNKIKKFTITSFCKIIGPLEYSRIKHLRLDGNNITQAEVPQEIHNCLRQASEIDLV</sequence>
<evidence type="ECO:0000256" key="12">
    <source>
        <dbReference type="ARBA" id="ARBA00023157"/>
    </source>
</evidence>
<feature type="chain" id="PRO_5044652583" description="Lumican" evidence="14">
    <location>
        <begin position="19"/>
        <end position="350"/>
    </location>
</feature>